<evidence type="ECO:0000256" key="1">
    <source>
        <dbReference type="SAM" id="MobiDB-lite"/>
    </source>
</evidence>
<feature type="compositionally biased region" description="Basic and acidic residues" evidence="1">
    <location>
        <begin position="222"/>
        <end position="239"/>
    </location>
</feature>
<protein>
    <recommendedName>
        <fullName evidence="4">Secreted protein</fullName>
    </recommendedName>
</protein>
<proteinExistence type="predicted"/>
<dbReference type="RefSeq" id="WP_106681936.1">
    <property type="nucleotide sequence ID" value="NZ_PXWG01000194.1"/>
</dbReference>
<dbReference type="AlphaFoldDB" id="A0A9X7JIS9"/>
<gene>
    <name evidence="2" type="ORF">B7P34_33500</name>
</gene>
<organism evidence="2 3">
    <name type="scientific">Streptosporangium nondiastaticum</name>
    <dbReference type="NCBI Taxonomy" id="35764"/>
    <lineage>
        <taxon>Bacteria</taxon>
        <taxon>Bacillati</taxon>
        <taxon>Actinomycetota</taxon>
        <taxon>Actinomycetes</taxon>
        <taxon>Streptosporangiales</taxon>
        <taxon>Streptosporangiaceae</taxon>
        <taxon>Streptosporangium</taxon>
    </lineage>
</organism>
<evidence type="ECO:0000313" key="3">
    <source>
        <dbReference type="Proteomes" id="UP000242427"/>
    </source>
</evidence>
<name>A0A9X7JIS9_9ACTN</name>
<reference evidence="2 3" key="1">
    <citation type="submission" date="2018-03" db="EMBL/GenBank/DDBJ databases">
        <title>Chitinolytic properties of Streptosporangium nondiastaticum TBG75A20.</title>
        <authorList>
            <person name="Gayathri V."/>
            <person name="Shiburaj S."/>
        </authorList>
    </citation>
    <scope>NUCLEOTIDE SEQUENCE [LARGE SCALE GENOMIC DNA]</scope>
    <source>
        <strain evidence="2 3">TBG75A20</strain>
    </source>
</reference>
<keyword evidence="3" id="KW-1185">Reference proteome</keyword>
<feature type="region of interest" description="Disordered" evidence="1">
    <location>
        <begin position="187"/>
        <end position="256"/>
    </location>
</feature>
<feature type="compositionally biased region" description="Gly residues" evidence="1">
    <location>
        <begin position="192"/>
        <end position="203"/>
    </location>
</feature>
<evidence type="ECO:0008006" key="4">
    <source>
        <dbReference type="Google" id="ProtNLM"/>
    </source>
</evidence>
<dbReference type="EMBL" id="PXWG01000194">
    <property type="protein sequence ID" value="PSJ24418.1"/>
    <property type="molecule type" value="Genomic_DNA"/>
</dbReference>
<dbReference type="Proteomes" id="UP000242427">
    <property type="component" value="Unassembled WGS sequence"/>
</dbReference>
<feature type="compositionally biased region" description="Low complexity" evidence="1">
    <location>
        <begin position="204"/>
        <end position="221"/>
    </location>
</feature>
<accession>A0A9X7JIS9</accession>
<comment type="caution">
    <text evidence="2">The sequence shown here is derived from an EMBL/GenBank/DDBJ whole genome shotgun (WGS) entry which is preliminary data.</text>
</comment>
<evidence type="ECO:0000313" key="2">
    <source>
        <dbReference type="EMBL" id="PSJ24418.1"/>
    </source>
</evidence>
<sequence length="256" mass="27129">MEAVAVIVALIFAVLVALAVIATVRTVRAVKRGVDRTVHQARRTVEDTRLKARQFAQPGPAGEVAQLRLSLRTSMRATQDALHAAAPEDPSLSEALALFQRLSAHGHELDDELRRLETEPDKARIAARLPELRERTARVKDSADSLRFAAQDRARRFAEDDLETLSGQIRMEAGALRHWSDEGLDEAAGAGTASGAGAGGASGASGASGAAGASGAGAPAGERPEPRAITGRDRDRDAWRSPGYSWQKTSRPESAG</sequence>